<organism evidence="1 2">
    <name type="scientific">Edaphosphingomonas laterariae</name>
    <dbReference type="NCBI Taxonomy" id="861865"/>
    <lineage>
        <taxon>Bacteria</taxon>
        <taxon>Pseudomonadati</taxon>
        <taxon>Pseudomonadota</taxon>
        <taxon>Alphaproteobacteria</taxon>
        <taxon>Sphingomonadales</taxon>
        <taxon>Rhizorhabdaceae</taxon>
        <taxon>Edaphosphingomonas</taxon>
    </lineage>
</organism>
<dbReference type="InterPro" id="IPR013423">
    <property type="entry name" value="CHP02594"/>
</dbReference>
<evidence type="ECO:0000313" key="2">
    <source>
        <dbReference type="Proteomes" id="UP000198281"/>
    </source>
</evidence>
<accession>A0A239E3U3</accession>
<gene>
    <name evidence="1" type="ORF">SAMN06295912_105162</name>
</gene>
<name>A0A239E3U3_9SPHN</name>
<dbReference type="AlphaFoldDB" id="A0A239E3U3"/>
<dbReference type="EMBL" id="FZOS01000005">
    <property type="protein sequence ID" value="SNS38554.1"/>
    <property type="molecule type" value="Genomic_DNA"/>
</dbReference>
<reference evidence="2" key="1">
    <citation type="submission" date="2017-06" db="EMBL/GenBank/DDBJ databases">
        <authorList>
            <person name="Varghese N."/>
            <person name="Submissions S."/>
        </authorList>
    </citation>
    <scope>NUCLEOTIDE SEQUENCE [LARGE SCALE GENOMIC DNA]</scope>
    <source>
        <strain evidence="2">LNB2</strain>
    </source>
</reference>
<sequence length="183" mass="20041">MTQAVHLPQPYRFLETTAPLPRMVQEAIGLFGTREQPGPGNNPVIMQWVAELGDPQVKAVYTADAVPWCGLFMAIVARRAAKVPVRQPLWALNWGKFGVEAGQPMLGDVLTFVRPEGGHVALYIGESSRSYHVLGGNQADRVCFAEIAKTRLRAARRPLYVNRPATVKPYLLGSNGAFSTNEA</sequence>
<dbReference type="RefSeq" id="WP_089218944.1">
    <property type="nucleotide sequence ID" value="NZ_FZOS01000005.1"/>
</dbReference>
<proteinExistence type="predicted"/>
<keyword evidence="2" id="KW-1185">Reference proteome</keyword>
<dbReference type="OrthoDB" id="5395100at2"/>
<dbReference type="Proteomes" id="UP000198281">
    <property type="component" value="Unassembled WGS sequence"/>
</dbReference>
<protein>
    <submittedName>
        <fullName evidence="1">TIGR02594 family protein</fullName>
    </submittedName>
</protein>
<dbReference type="NCBIfam" id="TIGR02594">
    <property type="entry name" value="TIGR02594 family protein"/>
    <property type="match status" value="1"/>
</dbReference>
<evidence type="ECO:0000313" key="1">
    <source>
        <dbReference type="EMBL" id="SNS38554.1"/>
    </source>
</evidence>